<reference evidence="2 3" key="1">
    <citation type="submission" date="2018-06" db="EMBL/GenBank/DDBJ databases">
        <title>Genomic Encyclopedia of Archaeal and Bacterial Type Strains, Phase II (KMG-II): from individual species to whole genera.</title>
        <authorList>
            <person name="Goeker M."/>
        </authorList>
    </citation>
    <scope>NUCLEOTIDE SEQUENCE [LARGE SCALE GENOMIC DNA]</scope>
    <source>
        <strain evidence="2 3">DSM 17205</strain>
    </source>
</reference>
<accession>A0ABX5PZS9</accession>
<proteinExistence type="predicted"/>
<feature type="transmembrane region" description="Helical" evidence="1">
    <location>
        <begin position="49"/>
        <end position="67"/>
    </location>
</feature>
<keyword evidence="1" id="KW-0472">Membrane</keyword>
<dbReference type="EMBL" id="QKZR01000001">
    <property type="protein sequence ID" value="PZX43106.1"/>
    <property type="molecule type" value="Genomic_DNA"/>
</dbReference>
<feature type="transmembrane region" description="Helical" evidence="1">
    <location>
        <begin position="20"/>
        <end position="37"/>
    </location>
</feature>
<feature type="transmembrane region" description="Helical" evidence="1">
    <location>
        <begin position="87"/>
        <end position="106"/>
    </location>
</feature>
<evidence type="ECO:0000313" key="3">
    <source>
        <dbReference type="Proteomes" id="UP000248584"/>
    </source>
</evidence>
<comment type="caution">
    <text evidence="2">The sequence shown here is derived from an EMBL/GenBank/DDBJ whole genome shotgun (WGS) entry which is preliminary data.</text>
</comment>
<evidence type="ECO:0000313" key="2">
    <source>
        <dbReference type="EMBL" id="PZX43106.1"/>
    </source>
</evidence>
<sequence>MNDKQLEKVRKGNFLLLPHYMKWFSILPVLVGVVLFFTNDKTGILNDKIVAAVTGHLVLLGFLILILSKDKYPDERLLNLRHKAMAYAFMQGMLVVILIPLINFFFSSLLKVGLVTYFDGFGAIGVFFFQIVYLINYWRFKQEL</sequence>
<keyword evidence="1" id="KW-1133">Transmembrane helix</keyword>
<dbReference type="Proteomes" id="UP000248584">
    <property type="component" value="Unassembled WGS sequence"/>
</dbReference>
<evidence type="ECO:0000256" key="1">
    <source>
        <dbReference type="SAM" id="Phobius"/>
    </source>
</evidence>
<keyword evidence="1" id="KW-0812">Transmembrane</keyword>
<name>A0ABX5PZS9_9FLAO</name>
<gene>
    <name evidence="2" type="ORF">LX97_00105</name>
</gene>
<evidence type="ECO:0008006" key="4">
    <source>
        <dbReference type="Google" id="ProtNLM"/>
    </source>
</evidence>
<organism evidence="2 3">
    <name type="scientific">Nonlabens dokdonensis</name>
    <dbReference type="NCBI Taxonomy" id="328515"/>
    <lineage>
        <taxon>Bacteria</taxon>
        <taxon>Pseudomonadati</taxon>
        <taxon>Bacteroidota</taxon>
        <taxon>Flavobacteriia</taxon>
        <taxon>Flavobacteriales</taxon>
        <taxon>Flavobacteriaceae</taxon>
        <taxon>Nonlabens</taxon>
    </lineage>
</organism>
<protein>
    <recommendedName>
        <fullName evidence="4">Transmembrane protein</fullName>
    </recommendedName>
</protein>
<feature type="transmembrane region" description="Helical" evidence="1">
    <location>
        <begin position="112"/>
        <end position="135"/>
    </location>
</feature>
<keyword evidence="3" id="KW-1185">Reference proteome</keyword>